<organism evidence="1 2">
    <name type="scientific">Hebeloma cylindrosporum</name>
    <dbReference type="NCBI Taxonomy" id="76867"/>
    <lineage>
        <taxon>Eukaryota</taxon>
        <taxon>Fungi</taxon>
        <taxon>Dikarya</taxon>
        <taxon>Basidiomycota</taxon>
        <taxon>Agaricomycotina</taxon>
        <taxon>Agaricomycetes</taxon>
        <taxon>Agaricomycetidae</taxon>
        <taxon>Agaricales</taxon>
        <taxon>Agaricineae</taxon>
        <taxon>Hymenogastraceae</taxon>
        <taxon>Hebeloma</taxon>
    </lineage>
</organism>
<dbReference type="AlphaFoldDB" id="A0A0C3C1T8"/>
<protein>
    <submittedName>
        <fullName evidence="1">Uncharacterized protein</fullName>
    </submittedName>
</protein>
<reference evidence="1 2" key="1">
    <citation type="submission" date="2014-04" db="EMBL/GenBank/DDBJ databases">
        <authorList>
            <consortium name="DOE Joint Genome Institute"/>
            <person name="Kuo A."/>
            <person name="Gay G."/>
            <person name="Dore J."/>
            <person name="Kohler A."/>
            <person name="Nagy L.G."/>
            <person name="Floudas D."/>
            <person name="Copeland A."/>
            <person name="Barry K.W."/>
            <person name="Cichocki N."/>
            <person name="Veneault-Fourrey C."/>
            <person name="LaButti K."/>
            <person name="Lindquist E.A."/>
            <person name="Lipzen A."/>
            <person name="Lundell T."/>
            <person name="Morin E."/>
            <person name="Murat C."/>
            <person name="Sun H."/>
            <person name="Tunlid A."/>
            <person name="Henrissat B."/>
            <person name="Grigoriev I.V."/>
            <person name="Hibbett D.S."/>
            <person name="Martin F."/>
            <person name="Nordberg H.P."/>
            <person name="Cantor M.N."/>
            <person name="Hua S.X."/>
        </authorList>
    </citation>
    <scope>NUCLEOTIDE SEQUENCE [LARGE SCALE GENOMIC DNA]</scope>
    <source>
        <strain evidence="2">h7</strain>
    </source>
</reference>
<dbReference type="HOGENOM" id="CLU_1906974_0_0_1"/>
<proteinExistence type="predicted"/>
<dbReference type="Proteomes" id="UP000053424">
    <property type="component" value="Unassembled WGS sequence"/>
</dbReference>
<evidence type="ECO:0000313" key="2">
    <source>
        <dbReference type="Proteomes" id="UP000053424"/>
    </source>
</evidence>
<accession>A0A0C3C1T8</accession>
<name>A0A0C3C1T8_HEBCY</name>
<dbReference type="EMBL" id="KN831792">
    <property type="protein sequence ID" value="KIM38214.1"/>
    <property type="molecule type" value="Genomic_DNA"/>
</dbReference>
<keyword evidence="2" id="KW-1185">Reference proteome</keyword>
<gene>
    <name evidence="1" type="ORF">M413DRAFT_247992</name>
</gene>
<evidence type="ECO:0000313" key="1">
    <source>
        <dbReference type="EMBL" id="KIM38214.1"/>
    </source>
</evidence>
<sequence length="133" mass="14949">MGTVHISPHQRQGTRTRSSARAILNYVGGSPSHLKNWLGLLLCASKAQNFFCGGLFRNVSRELLIHRLQYCHCLFSPAFNVDSPPECPTTAFGEKSTKTWRSKTPVSTLVEILRLAFSISRNPSFQRFFFSEG</sequence>
<reference evidence="2" key="2">
    <citation type="submission" date="2015-01" db="EMBL/GenBank/DDBJ databases">
        <title>Evolutionary Origins and Diversification of the Mycorrhizal Mutualists.</title>
        <authorList>
            <consortium name="DOE Joint Genome Institute"/>
            <consortium name="Mycorrhizal Genomics Consortium"/>
            <person name="Kohler A."/>
            <person name="Kuo A."/>
            <person name="Nagy L.G."/>
            <person name="Floudas D."/>
            <person name="Copeland A."/>
            <person name="Barry K.W."/>
            <person name="Cichocki N."/>
            <person name="Veneault-Fourrey C."/>
            <person name="LaButti K."/>
            <person name="Lindquist E.A."/>
            <person name="Lipzen A."/>
            <person name="Lundell T."/>
            <person name="Morin E."/>
            <person name="Murat C."/>
            <person name="Riley R."/>
            <person name="Ohm R."/>
            <person name="Sun H."/>
            <person name="Tunlid A."/>
            <person name="Henrissat B."/>
            <person name="Grigoriev I.V."/>
            <person name="Hibbett D.S."/>
            <person name="Martin F."/>
        </authorList>
    </citation>
    <scope>NUCLEOTIDE SEQUENCE [LARGE SCALE GENOMIC DNA]</scope>
    <source>
        <strain evidence="2">h7</strain>
    </source>
</reference>